<accession>A0ABV9JMG8</accession>
<evidence type="ECO:0000256" key="1">
    <source>
        <dbReference type="SAM" id="SignalP"/>
    </source>
</evidence>
<keyword evidence="4" id="KW-1185">Reference proteome</keyword>
<dbReference type="RefSeq" id="WP_377333945.1">
    <property type="nucleotide sequence ID" value="NZ_JBHSGB010000010.1"/>
</dbReference>
<evidence type="ECO:0000313" key="4">
    <source>
        <dbReference type="Proteomes" id="UP001595962"/>
    </source>
</evidence>
<dbReference type="Proteomes" id="UP001595962">
    <property type="component" value="Unassembled WGS sequence"/>
</dbReference>
<evidence type="ECO:0000259" key="2">
    <source>
        <dbReference type="Pfam" id="PF07603"/>
    </source>
</evidence>
<evidence type="ECO:0000313" key="3">
    <source>
        <dbReference type="EMBL" id="MFC4655446.1"/>
    </source>
</evidence>
<dbReference type="Pfam" id="PF07603">
    <property type="entry name" value="Lcl_C"/>
    <property type="match status" value="1"/>
</dbReference>
<dbReference type="PANTHER" id="PTHR35812:SF1">
    <property type="entry name" value="LIPOPROTEIN"/>
    <property type="match status" value="1"/>
</dbReference>
<protein>
    <submittedName>
        <fullName evidence="3">DUF1566 domain-containing protein</fullName>
    </submittedName>
</protein>
<keyword evidence="1" id="KW-0732">Signal</keyword>
<feature type="chain" id="PRO_5046792050" evidence="1">
    <location>
        <begin position="22"/>
        <end position="191"/>
    </location>
</feature>
<gene>
    <name evidence="3" type="ORF">ACFO3I_10520</name>
</gene>
<dbReference type="InterPro" id="IPR011460">
    <property type="entry name" value="Lcl_C"/>
</dbReference>
<feature type="signal peptide" evidence="1">
    <location>
        <begin position="1"/>
        <end position="21"/>
    </location>
</feature>
<name>A0ABV9JMG8_9GAMM</name>
<feature type="domain" description="Lcl C-terminal" evidence="2">
    <location>
        <begin position="48"/>
        <end position="170"/>
    </location>
</feature>
<organism evidence="3 4">
    <name type="scientific">Rheinheimera marina</name>
    <dbReference type="NCBI Taxonomy" id="1774958"/>
    <lineage>
        <taxon>Bacteria</taxon>
        <taxon>Pseudomonadati</taxon>
        <taxon>Pseudomonadota</taxon>
        <taxon>Gammaproteobacteria</taxon>
        <taxon>Chromatiales</taxon>
        <taxon>Chromatiaceae</taxon>
        <taxon>Rheinheimera</taxon>
    </lineage>
</organism>
<proteinExistence type="predicted"/>
<reference evidence="4" key="1">
    <citation type="journal article" date="2019" name="Int. J. Syst. Evol. Microbiol.">
        <title>The Global Catalogue of Microorganisms (GCM) 10K type strain sequencing project: providing services to taxonomists for standard genome sequencing and annotation.</title>
        <authorList>
            <consortium name="The Broad Institute Genomics Platform"/>
            <consortium name="The Broad Institute Genome Sequencing Center for Infectious Disease"/>
            <person name="Wu L."/>
            <person name="Ma J."/>
        </authorList>
    </citation>
    <scope>NUCLEOTIDE SEQUENCE [LARGE SCALE GENOMIC DNA]</scope>
    <source>
        <strain evidence="4">DT28</strain>
    </source>
</reference>
<sequence length="191" mass="20749">MKAISQLVCGVLFVGLASAQAAEVQCDHQNMAMVPSTAASNFDLSRSGLVADPAKGLLWMRCSLGQNWDGTTCVGDATLFAQWQSALQSAETYEYQGLTGWRLPNAKELLSLVEHSCWSPALNEMVFPSAYNGDYWSSSYAGHYRESAGQNAGDGVVVDFVRGLEKVAYRTSGLEQQAPSAVRLMRELLKN</sequence>
<dbReference type="EMBL" id="JBHSGB010000010">
    <property type="protein sequence ID" value="MFC4655446.1"/>
    <property type="molecule type" value="Genomic_DNA"/>
</dbReference>
<dbReference type="PANTHER" id="PTHR35812">
    <property type="entry name" value="LIPOPROTEIN"/>
    <property type="match status" value="1"/>
</dbReference>
<comment type="caution">
    <text evidence="3">The sequence shown here is derived from an EMBL/GenBank/DDBJ whole genome shotgun (WGS) entry which is preliminary data.</text>
</comment>